<evidence type="ECO:0000259" key="2">
    <source>
        <dbReference type="PROSITE" id="PS51740"/>
    </source>
</evidence>
<dbReference type="InterPro" id="IPR037914">
    <property type="entry name" value="SpoVT-AbrB_sf"/>
</dbReference>
<reference evidence="3 4" key="1">
    <citation type="journal article" date="2007" name="Int. J. Syst. Evol. Microbiol.">
        <title>Oceanobacillus profundus sp. nov., isolated from a deep-sea sediment core.</title>
        <authorList>
            <person name="Kim Y.G."/>
            <person name="Choi D.H."/>
            <person name="Hyun S."/>
            <person name="Cho B.C."/>
        </authorList>
    </citation>
    <scope>NUCLEOTIDE SEQUENCE [LARGE SCALE GENOMIC DNA]</scope>
    <source>
        <strain evidence="3 4">DSM 18246</strain>
    </source>
</reference>
<dbReference type="InterPro" id="IPR007159">
    <property type="entry name" value="SpoVT-AbrB_dom"/>
</dbReference>
<dbReference type="SUPFAM" id="SSF89447">
    <property type="entry name" value="AbrB/MazE/MraZ-like"/>
    <property type="match status" value="2"/>
</dbReference>
<dbReference type="EMBL" id="QWEH01000013">
    <property type="protein sequence ID" value="RHW30464.1"/>
    <property type="molecule type" value="Genomic_DNA"/>
</dbReference>
<gene>
    <name evidence="3" type="ORF">D1B32_16650</name>
</gene>
<feature type="domain" description="SpoVT-AbrB" evidence="2">
    <location>
        <begin position="54"/>
        <end position="100"/>
    </location>
</feature>
<dbReference type="AlphaFoldDB" id="A0A417YCY5"/>
<sequence>MYFLVNYKSINKLGMVNLPKKWRAALGFQDGERVEIRMLRNEIWIFHGTNENYENQRFISSRGMVNIPAEFRRILEIDTDTELCMYAEVTQNAFIIKPYS</sequence>
<name>A0A417YCY5_9BACI</name>
<proteinExistence type="predicted"/>
<dbReference type="Gene3D" id="2.10.260.10">
    <property type="match status" value="2"/>
</dbReference>
<comment type="caution">
    <text evidence="3">The sequence shown here is derived from an EMBL/GenBank/DDBJ whole genome shotgun (WGS) entry which is preliminary data.</text>
</comment>
<dbReference type="GO" id="GO:0003677">
    <property type="term" value="F:DNA binding"/>
    <property type="evidence" value="ECO:0007669"/>
    <property type="project" value="UniProtKB-UniRule"/>
</dbReference>
<evidence type="ECO:0000313" key="3">
    <source>
        <dbReference type="EMBL" id="RHW30464.1"/>
    </source>
</evidence>
<organism evidence="3 4">
    <name type="scientific">Oceanobacillus profundus</name>
    <dbReference type="NCBI Taxonomy" id="372463"/>
    <lineage>
        <taxon>Bacteria</taxon>
        <taxon>Bacillati</taxon>
        <taxon>Bacillota</taxon>
        <taxon>Bacilli</taxon>
        <taxon>Bacillales</taxon>
        <taxon>Bacillaceae</taxon>
        <taxon>Oceanobacillus</taxon>
    </lineage>
</organism>
<evidence type="ECO:0000313" key="4">
    <source>
        <dbReference type="Proteomes" id="UP000285456"/>
    </source>
</evidence>
<dbReference type="RefSeq" id="WP_095314260.1">
    <property type="nucleotide sequence ID" value="NZ_JAMAWL010000003.1"/>
</dbReference>
<dbReference type="PROSITE" id="PS51740">
    <property type="entry name" value="SPOVT_ABRB"/>
    <property type="match status" value="1"/>
</dbReference>
<keyword evidence="4" id="KW-1185">Reference proteome</keyword>
<evidence type="ECO:0000256" key="1">
    <source>
        <dbReference type="PROSITE-ProRule" id="PRU01076"/>
    </source>
</evidence>
<keyword evidence="1" id="KW-0238">DNA-binding</keyword>
<accession>A0A417YCY5</accession>
<protein>
    <recommendedName>
        <fullName evidence="2">SpoVT-AbrB domain-containing protein</fullName>
    </recommendedName>
</protein>
<dbReference type="OrthoDB" id="2896971at2"/>
<dbReference type="Proteomes" id="UP000285456">
    <property type="component" value="Unassembled WGS sequence"/>
</dbReference>